<evidence type="ECO:0000313" key="3">
    <source>
        <dbReference type="Proteomes" id="UP000559027"/>
    </source>
</evidence>
<gene>
    <name evidence="2" type="ORF">D9756_001823</name>
</gene>
<sequence length="673" mass="73212">MPPSPFGANILRSRFNSSYRPLIRSIHSFASRKPILIDTSERMVYPMSVTFLGTSSGGGPTQNRNCSSLVCDFFEGNNLWMVDCAEGTTRQFVLQPQRSNVPRVRISQITKLFVTHMHADHIMGIPTLLRNILRAPRIDAPPPPSNAIENRKAPAIHIYGPCGLRSFIRQNLKMTFTRSDDTYVVHELLKSDDPITPCNPPPDEHDQDSGSSYKDWDILHCSETPGNDILADTQGLWCDIASHIYSRRATQFSVHAGPILHREPCIGYVFDETTSPRRKVVVLGDTYDPSSIIPLCENPSPTLLIHEATDSTISAANDLHGKLSKRSIEDVMKTTLARGHSTPMMAGEFAKRVNAQKLVLNHIGSRFPAPTVGDNRRGFTHNLLDDLEEKATRAWDPSSGDQAIVALDFMRVLVPEPRLIKEISTPDTMEVSATSSVSVSTSYLPPSLPQKPPPQTNTFVSARQPVGTGNFPQHNNMQPPTTWNNQNGPLAVNPGFQQSVPLGNIPSPTLPFQATGQPGYYGPLPGFDPIQQAQSFLAFAQMQQMMQMAAAAGANAVHGTGIGMSMGMGIGMGVGIEMEMGMPGVVGPYGLTPMGGGMPIPMPVDAAIATVTALAEALEAPRDQPRVDATGDLEGLERDPVIARSMAAANIKYENDSSSEHAENQRKLEGNQE</sequence>
<dbReference type="InterPro" id="IPR036866">
    <property type="entry name" value="RibonucZ/Hydroxyglut_hydro"/>
</dbReference>
<reference evidence="2 3" key="1">
    <citation type="journal article" date="2020" name="ISME J.">
        <title>Uncovering the hidden diversity of litter-decomposition mechanisms in mushroom-forming fungi.</title>
        <authorList>
            <person name="Floudas D."/>
            <person name="Bentzer J."/>
            <person name="Ahren D."/>
            <person name="Johansson T."/>
            <person name="Persson P."/>
            <person name="Tunlid A."/>
        </authorList>
    </citation>
    <scope>NUCLEOTIDE SEQUENCE [LARGE SCALE GENOMIC DNA]</scope>
    <source>
        <strain evidence="2 3">CBS 146.42</strain>
    </source>
</reference>
<dbReference type="AlphaFoldDB" id="A0A8H5G3Y4"/>
<dbReference type="PANTHER" id="PTHR46018:SF2">
    <property type="entry name" value="ZINC PHOSPHODIESTERASE ELAC PROTEIN 1"/>
    <property type="match status" value="1"/>
</dbReference>
<evidence type="ECO:0000313" key="2">
    <source>
        <dbReference type="EMBL" id="KAF5357867.1"/>
    </source>
</evidence>
<evidence type="ECO:0008006" key="4">
    <source>
        <dbReference type="Google" id="ProtNLM"/>
    </source>
</evidence>
<dbReference type="Proteomes" id="UP000559027">
    <property type="component" value="Unassembled WGS sequence"/>
</dbReference>
<proteinExistence type="predicted"/>
<protein>
    <recommendedName>
        <fullName evidence="4">Metallo-beta-lactamase domain-containing protein</fullName>
    </recommendedName>
</protein>
<dbReference type="OrthoDB" id="527344at2759"/>
<dbReference type="Gene3D" id="3.60.15.10">
    <property type="entry name" value="Ribonuclease Z/Hydroxyacylglutathione hydrolase-like"/>
    <property type="match status" value="1"/>
</dbReference>
<comment type="caution">
    <text evidence="2">The sequence shown here is derived from an EMBL/GenBank/DDBJ whole genome shotgun (WGS) entry which is preliminary data.</text>
</comment>
<keyword evidence="3" id="KW-1185">Reference proteome</keyword>
<dbReference type="Pfam" id="PF23023">
    <property type="entry name" value="Anti-Pycsar_Apyc1"/>
    <property type="match status" value="1"/>
</dbReference>
<name>A0A8H5G3Y4_9AGAR</name>
<dbReference type="EMBL" id="JAACJO010000005">
    <property type="protein sequence ID" value="KAF5357867.1"/>
    <property type="molecule type" value="Genomic_DNA"/>
</dbReference>
<dbReference type="SUPFAM" id="SSF56281">
    <property type="entry name" value="Metallo-hydrolase/oxidoreductase"/>
    <property type="match status" value="1"/>
</dbReference>
<dbReference type="GO" id="GO:0042781">
    <property type="term" value="F:3'-tRNA processing endoribonuclease activity"/>
    <property type="evidence" value="ECO:0007669"/>
    <property type="project" value="TreeGrafter"/>
</dbReference>
<evidence type="ECO:0000256" key="1">
    <source>
        <dbReference type="SAM" id="MobiDB-lite"/>
    </source>
</evidence>
<feature type="region of interest" description="Disordered" evidence="1">
    <location>
        <begin position="652"/>
        <end position="673"/>
    </location>
</feature>
<dbReference type="PANTHER" id="PTHR46018">
    <property type="entry name" value="ZINC PHOSPHODIESTERASE ELAC PROTEIN 1"/>
    <property type="match status" value="1"/>
</dbReference>
<organism evidence="2 3">
    <name type="scientific">Leucocoprinus leucothites</name>
    <dbReference type="NCBI Taxonomy" id="201217"/>
    <lineage>
        <taxon>Eukaryota</taxon>
        <taxon>Fungi</taxon>
        <taxon>Dikarya</taxon>
        <taxon>Basidiomycota</taxon>
        <taxon>Agaricomycotina</taxon>
        <taxon>Agaricomycetes</taxon>
        <taxon>Agaricomycetidae</taxon>
        <taxon>Agaricales</taxon>
        <taxon>Agaricineae</taxon>
        <taxon>Agaricaceae</taxon>
        <taxon>Leucocoprinus</taxon>
    </lineage>
</organism>
<feature type="compositionally biased region" description="Basic and acidic residues" evidence="1">
    <location>
        <begin position="653"/>
        <end position="673"/>
    </location>
</feature>
<accession>A0A8H5G3Y4</accession>
<dbReference type="GO" id="GO:0005634">
    <property type="term" value="C:nucleus"/>
    <property type="evidence" value="ECO:0007669"/>
    <property type="project" value="TreeGrafter"/>
</dbReference>